<gene>
    <name evidence="1" type="ORF">RRF57_007450</name>
</gene>
<dbReference type="Proteomes" id="UP001305414">
    <property type="component" value="Unassembled WGS sequence"/>
</dbReference>
<proteinExistence type="predicted"/>
<dbReference type="EMBL" id="JAWHQM010000021">
    <property type="protein sequence ID" value="KAK5631736.1"/>
    <property type="molecule type" value="Genomic_DNA"/>
</dbReference>
<comment type="caution">
    <text evidence="1">The sequence shown here is derived from an EMBL/GenBank/DDBJ whole genome shotgun (WGS) entry which is preliminary data.</text>
</comment>
<reference evidence="1 2" key="1">
    <citation type="submission" date="2023-10" db="EMBL/GenBank/DDBJ databases">
        <title>Draft genome sequence of Xylaria bambusicola isolate GMP-LS, the root and basal stem rot pathogen of sugarcane in Indonesia.</title>
        <authorList>
            <person name="Selvaraj P."/>
            <person name="Muralishankar V."/>
            <person name="Muruganantham S."/>
            <person name="Sp S."/>
            <person name="Haryani S."/>
            <person name="Lau K.J.X."/>
            <person name="Naqvi N.I."/>
        </authorList>
    </citation>
    <scope>NUCLEOTIDE SEQUENCE [LARGE SCALE GENOMIC DNA]</scope>
    <source>
        <strain evidence="1">GMP-LS</strain>
    </source>
</reference>
<name>A0AAN7UTQ4_9PEZI</name>
<keyword evidence="2" id="KW-1185">Reference proteome</keyword>
<sequence>MSIKKSNMSLFARAEAISDLCRVRRLFSSAWIQARIVNSVIKISQPLANSMGASAEIIFTSGSAFMTFLILAKGNWCNL</sequence>
<protein>
    <submittedName>
        <fullName evidence="1">Uncharacterized protein</fullName>
    </submittedName>
</protein>
<accession>A0AAN7UTQ4</accession>
<organism evidence="1 2">
    <name type="scientific">Xylaria bambusicola</name>
    <dbReference type="NCBI Taxonomy" id="326684"/>
    <lineage>
        <taxon>Eukaryota</taxon>
        <taxon>Fungi</taxon>
        <taxon>Dikarya</taxon>
        <taxon>Ascomycota</taxon>
        <taxon>Pezizomycotina</taxon>
        <taxon>Sordariomycetes</taxon>
        <taxon>Xylariomycetidae</taxon>
        <taxon>Xylariales</taxon>
        <taxon>Xylariaceae</taxon>
        <taxon>Xylaria</taxon>
    </lineage>
</organism>
<evidence type="ECO:0000313" key="1">
    <source>
        <dbReference type="EMBL" id="KAK5631736.1"/>
    </source>
</evidence>
<evidence type="ECO:0000313" key="2">
    <source>
        <dbReference type="Proteomes" id="UP001305414"/>
    </source>
</evidence>
<dbReference type="AlphaFoldDB" id="A0AAN7UTQ4"/>